<gene>
    <name evidence="2" type="ORF">PA7_27190</name>
</gene>
<dbReference type="AlphaFoldDB" id="A0A511D271"/>
<name>A0A511D271_9PSEU</name>
<evidence type="ECO:0000256" key="1">
    <source>
        <dbReference type="SAM" id="MobiDB-lite"/>
    </source>
</evidence>
<keyword evidence="3" id="KW-1185">Reference proteome</keyword>
<accession>A0A511D271</accession>
<comment type="caution">
    <text evidence="2">The sequence shown here is derived from an EMBL/GenBank/DDBJ whole genome shotgun (WGS) entry which is preliminary data.</text>
</comment>
<feature type="compositionally biased region" description="Polar residues" evidence="1">
    <location>
        <begin position="1"/>
        <end position="11"/>
    </location>
</feature>
<sequence>MTRAGTGQSSEIEALPDGSTPARLDHGQLTLDDPATELVIVIRLHSKLSPAWALVAPPAWMQIHS</sequence>
<evidence type="ECO:0000313" key="2">
    <source>
        <dbReference type="EMBL" id="GEL18882.1"/>
    </source>
</evidence>
<proteinExistence type="predicted"/>
<dbReference type="Proteomes" id="UP000321328">
    <property type="component" value="Unassembled WGS sequence"/>
</dbReference>
<protein>
    <submittedName>
        <fullName evidence="2">Uncharacterized protein</fullName>
    </submittedName>
</protein>
<reference evidence="2 3" key="1">
    <citation type="submission" date="2019-07" db="EMBL/GenBank/DDBJ databases">
        <title>Whole genome shotgun sequence of Pseudonocardia asaccharolytica NBRC 16224.</title>
        <authorList>
            <person name="Hosoyama A."/>
            <person name="Uohara A."/>
            <person name="Ohji S."/>
            <person name="Ichikawa N."/>
        </authorList>
    </citation>
    <scope>NUCLEOTIDE SEQUENCE [LARGE SCALE GENOMIC DNA]</scope>
    <source>
        <strain evidence="2 3">NBRC 16224</strain>
    </source>
</reference>
<feature type="region of interest" description="Disordered" evidence="1">
    <location>
        <begin position="1"/>
        <end position="28"/>
    </location>
</feature>
<organism evidence="2 3">
    <name type="scientific">Pseudonocardia asaccharolytica DSM 44247 = NBRC 16224</name>
    <dbReference type="NCBI Taxonomy" id="1123024"/>
    <lineage>
        <taxon>Bacteria</taxon>
        <taxon>Bacillati</taxon>
        <taxon>Actinomycetota</taxon>
        <taxon>Actinomycetes</taxon>
        <taxon>Pseudonocardiales</taxon>
        <taxon>Pseudonocardiaceae</taxon>
        <taxon>Pseudonocardia</taxon>
    </lineage>
</organism>
<evidence type="ECO:0000313" key="3">
    <source>
        <dbReference type="Proteomes" id="UP000321328"/>
    </source>
</evidence>
<dbReference type="EMBL" id="BJVI01000027">
    <property type="protein sequence ID" value="GEL18882.1"/>
    <property type="molecule type" value="Genomic_DNA"/>
</dbReference>
<dbReference type="RefSeq" id="WP_028928561.1">
    <property type="nucleotide sequence ID" value="NZ_AUII01000001.1"/>
</dbReference>